<gene>
    <name evidence="3" type="ORF">CC84DRAFT_1198169</name>
</gene>
<dbReference type="GeneID" id="28765036"/>
<protein>
    <submittedName>
        <fullName evidence="3">HET-domain-containing protein</fullName>
    </submittedName>
</protein>
<dbReference type="Proteomes" id="UP000077069">
    <property type="component" value="Unassembled WGS sequence"/>
</dbReference>
<reference evidence="3 4" key="1">
    <citation type="submission" date="2016-05" db="EMBL/GenBank/DDBJ databases">
        <title>Comparative analysis of secretome profiles of manganese(II)-oxidizing ascomycete fungi.</title>
        <authorList>
            <consortium name="DOE Joint Genome Institute"/>
            <person name="Zeiner C.A."/>
            <person name="Purvine S.O."/>
            <person name="Zink E.M."/>
            <person name="Wu S."/>
            <person name="Pasa-Tolic L."/>
            <person name="Chaput D.L."/>
            <person name="Haridas S."/>
            <person name="Grigoriev I.V."/>
            <person name="Santelli C.M."/>
            <person name="Hansel C.M."/>
        </authorList>
    </citation>
    <scope>NUCLEOTIDE SEQUENCE [LARGE SCALE GENOMIC DNA]</scope>
    <source>
        <strain evidence="3 4">AP3s5-JAC2a</strain>
    </source>
</reference>
<dbReference type="PANTHER" id="PTHR10622">
    <property type="entry name" value="HET DOMAIN-CONTAINING PROTEIN"/>
    <property type="match status" value="1"/>
</dbReference>
<evidence type="ECO:0000313" key="3">
    <source>
        <dbReference type="EMBL" id="OAG03259.1"/>
    </source>
</evidence>
<dbReference type="RefSeq" id="XP_018033624.1">
    <property type="nucleotide sequence ID" value="XM_018181550.1"/>
</dbReference>
<evidence type="ECO:0000259" key="1">
    <source>
        <dbReference type="Pfam" id="PF06985"/>
    </source>
</evidence>
<evidence type="ECO:0000313" key="4">
    <source>
        <dbReference type="Proteomes" id="UP000077069"/>
    </source>
</evidence>
<dbReference type="Pfam" id="PF26640">
    <property type="entry name" value="DUF8212"/>
    <property type="match status" value="1"/>
</dbReference>
<dbReference type="STRING" id="1460663.A0A177C8U1"/>
<sequence>MRLLRASTIRLESFFDEAKTPPYAILSHTWGDEEVSFQDLEHVNKHPDYPRARKILSSQGYYKIRKCCESALADGWEYVWVDTCCIDKTSSAELSESINSMFKWYKNAAICYAHLDDIDSSIVFPNESDSPREENLNKFYFAMARWFTRGWTLQELIAPRDIVFFSHDWKDLGWKSGMLNLLEEITGIDSFSLSGESLEAVSIAQRMSWAKNRHTTRTEDIAYCLLGIFDVNMPLVYGEGEKAFVRLQEEIMKDSDDQTLFAWVPDSAKDQEEGYQRDICKTSARVSRPVGLARMDTTFLWAIRTRPRRC</sequence>
<dbReference type="Pfam" id="PF06985">
    <property type="entry name" value="HET"/>
    <property type="match status" value="1"/>
</dbReference>
<dbReference type="InterPro" id="IPR058525">
    <property type="entry name" value="DUF8212"/>
</dbReference>
<evidence type="ECO:0000259" key="2">
    <source>
        <dbReference type="Pfam" id="PF26640"/>
    </source>
</evidence>
<name>A0A177C8U1_9PLEO</name>
<organism evidence="3 4">
    <name type="scientific">Paraphaeosphaeria sporulosa</name>
    <dbReference type="NCBI Taxonomy" id="1460663"/>
    <lineage>
        <taxon>Eukaryota</taxon>
        <taxon>Fungi</taxon>
        <taxon>Dikarya</taxon>
        <taxon>Ascomycota</taxon>
        <taxon>Pezizomycotina</taxon>
        <taxon>Dothideomycetes</taxon>
        <taxon>Pleosporomycetidae</taxon>
        <taxon>Pleosporales</taxon>
        <taxon>Massarineae</taxon>
        <taxon>Didymosphaeriaceae</taxon>
        <taxon>Paraphaeosphaeria</taxon>
    </lineage>
</organism>
<feature type="domain" description="Heterokaryon incompatibility" evidence="1">
    <location>
        <begin position="23"/>
        <end position="155"/>
    </location>
</feature>
<dbReference type="OrthoDB" id="674604at2759"/>
<dbReference type="EMBL" id="KV441555">
    <property type="protein sequence ID" value="OAG03259.1"/>
    <property type="molecule type" value="Genomic_DNA"/>
</dbReference>
<dbReference type="PANTHER" id="PTHR10622:SF10">
    <property type="entry name" value="HET DOMAIN-CONTAINING PROTEIN"/>
    <property type="match status" value="1"/>
</dbReference>
<accession>A0A177C8U1</accession>
<dbReference type="InterPro" id="IPR010730">
    <property type="entry name" value="HET"/>
</dbReference>
<keyword evidence="4" id="KW-1185">Reference proteome</keyword>
<feature type="domain" description="DUF8212" evidence="2">
    <location>
        <begin position="242"/>
        <end position="269"/>
    </location>
</feature>
<proteinExistence type="predicted"/>
<dbReference type="InParanoid" id="A0A177C8U1"/>
<dbReference type="AlphaFoldDB" id="A0A177C8U1"/>